<dbReference type="AlphaFoldDB" id="A0A0D6M2P2"/>
<dbReference type="InterPro" id="IPR005331">
    <property type="entry name" value="Sulfotransferase"/>
</dbReference>
<dbReference type="Pfam" id="PF03567">
    <property type="entry name" value="Sulfotransfer_2"/>
    <property type="match status" value="1"/>
</dbReference>
<dbReference type="Proteomes" id="UP000054495">
    <property type="component" value="Unassembled WGS sequence"/>
</dbReference>
<dbReference type="PANTHER" id="PTHR22900">
    <property type="entry name" value="PROTEIN CBG14245-RELATED"/>
    <property type="match status" value="1"/>
</dbReference>
<dbReference type="InterPro" id="IPR007669">
    <property type="entry name" value="Chst-1-like"/>
</dbReference>
<gene>
    <name evidence="1" type="ORF">ANCCEY_02460</name>
</gene>
<sequence length="210" mass="24458">MTNDSRQERRIADKYKLLACTIAKNFSTVLTAILCYLFDERGFLEDGRNLTSDNYHFRFCANRNEYDSLATIYEEQSFDPNVWGMVAVVRDPFERFVSGFADKCLRRCDFNSHFNDYHILKFDTFNPSQLIDGLAAILRKHHVPESSIDYIKTSLSMSRTPHSTMGTAEQEETKQAILSNKYLMELLIKMYFYDYVLLGFPLPAFDISNQ</sequence>
<dbReference type="GO" id="GO:1902884">
    <property type="term" value="P:positive regulation of response to oxidative stress"/>
    <property type="evidence" value="ECO:0007669"/>
    <property type="project" value="InterPro"/>
</dbReference>
<keyword evidence="2" id="KW-1185">Reference proteome</keyword>
<dbReference type="GO" id="GO:0016020">
    <property type="term" value="C:membrane"/>
    <property type="evidence" value="ECO:0007669"/>
    <property type="project" value="InterPro"/>
</dbReference>
<protein>
    <recommendedName>
        <fullName evidence="3">Sulfotransferase family protein</fullName>
    </recommendedName>
</protein>
<accession>A0A0D6M2P2</accession>
<dbReference type="GO" id="GO:0047756">
    <property type="term" value="F:chondroitin 4-sulfotransferase activity"/>
    <property type="evidence" value="ECO:0007669"/>
    <property type="project" value="InterPro"/>
</dbReference>
<reference evidence="1 2" key="1">
    <citation type="submission" date="2013-05" db="EMBL/GenBank/DDBJ databases">
        <title>Draft genome of the parasitic nematode Anyclostoma ceylanicum.</title>
        <authorList>
            <person name="Mitreva M."/>
        </authorList>
    </citation>
    <scope>NUCLEOTIDE SEQUENCE [LARGE SCALE GENOMIC DNA]</scope>
</reference>
<organism evidence="1 2">
    <name type="scientific">Ancylostoma ceylanicum</name>
    <dbReference type="NCBI Taxonomy" id="53326"/>
    <lineage>
        <taxon>Eukaryota</taxon>
        <taxon>Metazoa</taxon>
        <taxon>Ecdysozoa</taxon>
        <taxon>Nematoda</taxon>
        <taxon>Chromadorea</taxon>
        <taxon>Rhabditida</taxon>
        <taxon>Rhabditina</taxon>
        <taxon>Rhabditomorpha</taxon>
        <taxon>Strongyloidea</taxon>
        <taxon>Ancylostomatidae</taxon>
        <taxon>Ancylostomatinae</taxon>
        <taxon>Ancylostoma</taxon>
    </lineage>
</organism>
<proteinExistence type="predicted"/>
<evidence type="ECO:0000313" key="2">
    <source>
        <dbReference type="Proteomes" id="UP000054495"/>
    </source>
</evidence>
<dbReference type="EMBL" id="KE124811">
    <property type="protein sequence ID" value="EPB78500.1"/>
    <property type="molecule type" value="Genomic_DNA"/>
</dbReference>
<evidence type="ECO:0000313" key="1">
    <source>
        <dbReference type="EMBL" id="EPB78500.1"/>
    </source>
</evidence>
<evidence type="ECO:0008006" key="3">
    <source>
        <dbReference type="Google" id="ProtNLM"/>
    </source>
</evidence>
<dbReference type="GO" id="GO:0050650">
    <property type="term" value="P:chondroitin sulfate proteoglycan biosynthetic process"/>
    <property type="evidence" value="ECO:0007669"/>
    <property type="project" value="InterPro"/>
</dbReference>
<name>A0A0D6M2P2_9BILA</name>